<dbReference type="Pfam" id="PF13519">
    <property type="entry name" value="VWA_2"/>
    <property type="match status" value="1"/>
</dbReference>
<name>A0A1Q2CQJ6_9ACTN</name>
<gene>
    <name evidence="4" type="ORF">BW730_13685</name>
</gene>
<dbReference type="InterPro" id="IPR036465">
    <property type="entry name" value="vWFA_dom_sf"/>
</dbReference>
<evidence type="ECO:0000259" key="3">
    <source>
        <dbReference type="Pfam" id="PF13519"/>
    </source>
</evidence>
<proteinExistence type="predicted"/>
<feature type="transmembrane region" description="Helical" evidence="2">
    <location>
        <begin position="6"/>
        <end position="25"/>
    </location>
</feature>
<evidence type="ECO:0000313" key="4">
    <source>
        <dbReference type="EMBL" id="AQP48399.1"/>
    </source>
</evidence>
<keyword evidence="2" id="KW-0472">Membrane</keyword>
<keyword evidence="2" id="KW-0812">Transmembrane</keyword>
<feature type="domain" description="VWFA" evidence="3">
    <location>
        <begin position="96"/>
        <end position="206"/>
    </location>
</feature>
<dbReference type="Proteomes" id="UP000188145">
    <property type="component" value="Chromosome"/>
</dbReference>
<evidence type="ECO:0000256" key="2">
    <source>
        <dbReference type="SAM" id="Phobius"/>
    </source>
</evidence>
<feature type="compositionally biased region" description="Polar residues" evidence="1">
    <location>
        <begin position="286"/>
        <end position="296"/>
    </location>
</feature>
<feature type="transmembrane region" description="Helical" evidence="2">
    <location>
        <begin position="56"/>
        <end position="78"/>
    </location>
</feature>
<dbReference type="RefSeq" id="WP_077686731.1">
    <property type="nucleotide sequence ID" value="NZ_CP019606.1"/>
</dbReference>
<keyword evidence="2" id="KW-1133">Transmembrane helix</keyword>
<dbReference type="Gene3D" id="3.40.50.410">
    <property type="entry name" value="von Willebrand factor, type A domain"/>
    <property type="match status" value="1"/>
</dbReference>
<dbReference type="KEGG" id="tes:BW730_13685"/>
<feature type="compositionally biased region" description="Low complexity" evidence="1">
    <location>
        <begin position="215"/>
        <end position="247"/>
    </location>
</feature>
<dbReference type="STRING" id="1332264.BW730_13685"/>
<accession>A0A1Q2CQJ6</accession>
<feature type="region of interest" description="Disordered" evidence="1">
    <location>
        <begin position="209"/>
        <end position="296"/>
    </location>
</feature>
<dbReference type="InterPro" id="IPR002035">
    <property type="entry name" value="VWF_A"/>
</dbReference>
<keyword evidence="5" id="KW-1185">Reference proteome</keyword>
<organism evidence="4 5">
    <name type="scientific">Tessaracoccus aquimaris</name>
    <dbReference type="NCBI Taxonomy" id="1332264"/>
    <lineage>
        <taxon>Bacteria</taxon>
        <taxon>Bacillati</taxon>
        <taxon>Actinomycetota</taxon>
        <taxon>Actinomycetes</taxon>
        <taxon>Propionibacteriales</taxon>
        <taxon>Propionibacteriaceae</taxon>
        <taxon>Tessaracoccus</taxon>
    </lineage>
</organism>
<dbReference type="SUPFAM" id="SSF53300">
    <property type="entry name" value="vWA-like"/>
    <property type="match status" value="1"/>
</dbReference>
<dbReference type="EMBL" id="CP019606">
    <property type="protein sequence ID" value="AQP48399.1"/>
    <property type="molecule type" value="Genomic_DNA"/>
</dbReference>
<sequence>MALKFWWLGLVLLVVLVVFAMAWALRGRPSAGVGALVAGTDAIRSSPRFTALTRRFLISATIQVASVGLIVAGCWLLASRLGATSDANSEQHNRDIMLCLDVSDSMTGIDADLMRAFADIVSGLEGERVGLTIWNSSAIAKFPLTNDYDFILDELRRGADQVDDFDYMGGTNAGEGGSLIGDGVVSCLQRFDHLDKDRARTMILASDNSLDARRSTPSTRRSRWSGSRGSWCSPCTATTPPSTSNCARWPRAPVAPATFSTTRRAPGRSSARSRRRRRPGFPARRNWSSPTSPRLD</sequence>
<evidence type="ECO:0000313" key="5">
    <source>
        <dbReference type="Proteomes" id="UP000188145"/>
    </source>
</evidence>
<dbReference type="AlphaFoldDB" id="A0A1Q2CQJ6"/>
<protein>
    <recommendedName>
        <fullName evidence="3">VWFA domain-containing protein</fullName>
    </recommendedName>
</protein>
<dbReference type="OrthoDB" id="4623238at2"/>
<evidence type="ECO:0000256" key="1">
    <source>
        <dbReference type="SAM" id="MobiDB-lite"/>
    </source>
</evidence>
<reference evidence="5" key="1">
    <citation type="submission" date="2017-02" db="EMBL/GenBank/DDBJ databases">
        <title>Tessaracoccus aquaemaris sp. nov., isolated from the intestine of a Korean rockfish, Sebastes schlegelii, in a marine aquaculture pond.</title>
        <authorList>
            <person name="Tak E.J."/>
            <person name="Bae J.-W."/>
        </authorList>
    </citation>
    <scope>NUCLEOTIDE SEQUENCE [LARGE SCALE GENOMIC DNA]</scope>
    <source>
        <strain evidence="5">NSG39</strain>
    </source>
</reference>